<proteinExistence type="inferred from homology"/>
<dbReference type="Gene3D" id="1.10.1370.10">
    <property type="entry name" value="Neurolysin, domain 3"/>
    <property type="match status" value="1"/>
</dbReference>
<dbReference type="AlphaFoldDB" id="A0A8J2Y7D6"/>
<comment type="catalytic activity">
    <reaction evidence="7">
        <text>Hydrolysis of oligopeptides, with broad specificity. Gly or Ala commonly occur as P1 or P1' residues, but more distant residues are also important, as is shown by the fact that Z-Gly-Pro-Gly-|-Gly-Pro-Ala is cleaved, but not Z-(Gly)(5).</text>
        <dbReference type="EC" id="3.4.24.70"/>
    </reaction>
</comment>
<dbReference type="FunFam" id="3.40.390.10:FF:000009">
    <property type="entry name" value="Oligopeptidase A"/>
    <property type="match status" value="1"/>
</dbReference>
<evidence type="ECO:0000313" key="12">
    <source>
        <dbReference type="EMBL" id="GGD87165.1"/>
    </source>
</evidence>
<keyword evidence="4 9" id="KW-0378">Hydrolase</keyword>
<organism evidence="12 13">
    <name type="scientific">Planktosalinus lacus</name>
    <dbReference type="NCBI Taxonomy" id="1526573"/>
    <lineage>
        <taxon>Bacteria</taxon>
        <taxon>Pseudomonadati</taxon>
        <taxon>Bacteroidota</taxon>
        <taxon>Flavobacteriia</taxon>
        <taxon>Flavobacteriales</taxon>
        <taxon>Flavobacteriaceae</taxon>
        <taxon>Planktosalinus</taxon>
    </lineage>
</organism>
<reference evidence="12" key="2">
    <citation type="submission" date="2020-09" db="EMBL/GenBank/DDBJ databases">
        <authorList>
            <person name="Sun Q."/>
            <person name="Zhou Y."/>
        </authorList>
    </citation>
    <scope>NUCLEOTIDE SEQUENCE</scope>
    <source>
        <strain evidence="12">CGMCC 1.12924</strain>
    </source>
</reference>
<dbReference type="EC" id="3.4.24.70" evidence="8"/>
<evidence type="ECO:0000256" key="9">
    <source>
        <dbReference type="RuleBase" id="RU003435"/>
    </source>
</evidence>
<dbReference type="Gene3D" id="1.10.1370.40">
    <property type="match status" value="1"/>
</dbReference>
<dbReference type="InterPro" id="IPR024079">
    <property type="entry name" value="MetalloPept_cat_dom_sf"/>
</dbReference>
<feature type="domain" description="Peptidase M3A/M3B catalytic" evidence="10">
    <location>
        <begin position="222"/>
        <end position="668"/>
    </location>
</feature>
<dbReference type="SUPFAM" id="SSF55486">
    <property type="entry name" value="Metalloproteases ('zincins'), catalytic domain"/>
    <property type="match status" value="1"/>
</dbReference>
<accession>A0A8J2Y7D6</accession>
<comment type="cofactor">
    <cofactor evidence="9">
        <name>Zn(2+)</name>
        <dbReference type="ChEBI" id="CHEBI:29105"/>
    </cofactor>
    <text evidence="9">Binds 1 zinc ion.</text>
</comment>
<keyword evidence="3 9" id="KW-0479">Metal-binding</keyword>
<evidence type="ECO:0000256" key="8">
    <source>
        <dbReference type="ARBA" id="ARBA00026100"/>
    </source>
</evidence>
<comment type="similarity">
    <text evidence="1 9">Belongs to the peptidase M3 family.</text>
</comment>
<gene>
    <name evidence="12" type="primary">dcp1</name>
    <name evidence="12" type="ORF">GCM10011312_09030</name>
</gene>
<dbReference type="GO" id="GO:0046872">
    <property type="term" value="F:metal ion binding"/>
    <property type="evidence" value="ECO:0007669"/>
    <property type="project" value="UniProtKB-UniRule"/>
</dbReference>
<dbReference type="EMBL" id="BMGK01000003">
    <property type="protein sequence ID" value="GGD87165.1"/>
    <property type="molecule type" value="Genomic_DNA"/>
</dbReference>
<dbReference type="Gene3D" id="3.40.390.10">
    <property type="entry name" value="Collagenase (Catalytic Domain)"/>
    <property type="match status" value="1"/>
</dbReference>
<evidence type="ECO:0000256" key="1">
    <source>
        <dbReference type="ARBA" id="ARBA00006040"/>
    </source>
</evidence>
<evidence type="ECO:0000256" key="3">
    <source>
        <dbReference type="ARBA" id="ARBA00022723"/>
    </source>
</evidence>
<evidence type="ECO:0000259" key="10">
    <source>
        <dbReference type="Pfam" id="PF01432"/>
    </source>
</evidence>
<evidence type="ECO:0000256" key="4">
    <source>
        <dbReference type="ARBA" id="ARBA00022801"/>
    </source>
</evidence>
<keyword evidence="6 9" id="KW-0482">Metalloprotease</keyword>
<evidence type="ECO:0000256" key="7">
    <source>
        <dbReference type="ARBA" id="ARBA00024603"/>
    </source>
</evidence>
<evidence type="ECO:0000259" key="11">
    <source>
        <dbReference type="Pfam" id="PF19310"/>
    </source>
</evidence>
<dbReference type="GO" id="GO:0006508">
    <property type="term" value="P:proteolysis"/>
    <property type="evidence" value="ECO:0007669"/>
    <property type="project" value="UniProtKB-KW"/>
</dbReference>
<comment type="caution">
    <text evidence="12">The sequence shown here is derived from an EMBL/GenBank/DDBJ whole genome shotgun (WGS) entry which is preliminary data.</text>
</comment>
<dbReference type="CDD" id="cd06456">
    <property type="entry name" value="M3A_DCP"/>
    <property type="match status" value="1"/>
</dbReference>
<dbReference type="InterPro" id="IPR034005">
    <property type="entry name" value="M3A_DCP"/>
</dbReference>
<evidence type="ECO:0000256" key="6">
    <source>
        <dbReference type="ARBA" id="ARBA00023049"/>
    </source>
</evidence>
<evidence type="ECO:0000256" key="2">
    <source>
        <dbReference type="ARBA" id="ARBA00022670"/>
    </source>
</evidence>
<dbReference type="Pfam" id="PF19310">
    <property type="entry name" value="TOP_N"/>
    <property type="match status" value="1"/>
</dbReference>
<dbReference type="Proteomes" id="UP000652231">
    <property type="component" value="Unassembled WGS sequence"/>
</dbReference>
<reference evidence="12" key="1">
    <citation type="journal article" date="2014" name="Int. J. Syst. Evol. Microbiol.">
        <title>Complete genome sequence of Corynebacterium casei LMG S-19264T (=DSM 44701T), isolated from a smear-ripened cheese.</title>
        <authorList>
            <consortium name="US DOE Joint Genome Institute (JGI-PGF)"/>
            <person name="Walter F."/>
            <person name="Albersmeier A."/>
            <person name="Kalinowski J."/>
            <person name="Ruckert C."/>
        </authorList>
    </citation>
    <scope>NUCLEOTIDE SEQUENCE</scope>
    <source>
        <strain evidence="12">CGMCC 1.12924</strain>
    </source>
</reference>
<dbReference type="GO" id="GO:0005829">
    <property type="term" value="C:cytosol"/>
    <property type="evidence" value="ECO:0007669"/>
    <property type="project" value="TreeGrafter"/>
</dbReference>
<feature type="domain" description="Oligopeptidase A N-terminal" evidence="11">
    <location>
        <begin position="27"/>
        <end position="149"/>
    </location>
</feature>
<dbReference type="InterPro" id="IPR045666">
    <property type="entry name" value="OpdA_N"/>
</dbReference>
<dbReference type="PANTHER" id="PTHR43660:SF1">
    <property type="entry name" value="DIPEPTIDYL CARBOXYPEPTIDASE"/>
    <property type="match status" value="1"/>
</dbReference>
<protein>
    <recommendedName>
        <fullName evidence="8">oligopeptidase A</fullName>
        <ecNumber evidence="8">3.4.24.70</ecNumber>
    </recommendedName>
</protein>
<evidence type="ECO:0000313" key="13">
    <source>
        <dbReference type="Proteomes" id="UP000652231"/>
    </source>
</evidence>
<dbReference type="InterPro" id="IPR045090">
    <property type="entry name" value="Pept_M3A_M3B"/>
</dbReference>
<evidence type="ECO:0000256" key="5">
    <source>
        <dbReference type="ARBA" id="ARBA00022833"/>
    </source>
</evidence>
<dbReference type="Pfam" id="PF01432">
    <property type="entry name" value="Peptidase_M3"/>
    <property type="match status" value="1"/>
</dbReference>
<dbReference type="GO" id="GO:0004180">
    <property type="term" value="F:carboxypeptidase activity"/>
    <property type="evidence" value="ECO:0007669"/>
    <property type="project" value="TreeGrafter"/>
</dbReference>
<dbReference type="InterPro" id="IPR024077">
    <property type="entry name" value="Neurolysin/TOP_dom2"/>
</dbReference>
<name>A0A8J2Y7D6_9FLAO</name>
<dbReference type="RefSeq" id="WP_188439931.1">
    <property type="nucleotide sequence ID" value="NZ_BMGK01000003.1"/>
</dbReference>
<dbReference type="GO" id="GO:0004222">
    <property type="term" value="F:metalloendopeptidase activity"/>
    <property type="evidence" value="ECO:0007669"/>
    <property type="project" value="UniProtKB-EC"/>
</dbReference>
<dbReference type="InterPro" id="IPR001567">
    <property type="entry name" value="Pept_M3A_M3B_dom"/>
</dbReference>
<keyword evidence="13" id="KW-1185">Reference proteome</keyword>
<keyword evidence="5 9" id="KW-0862">Zinc</keyword>
<sequence>MQNPLLQSFDTAPFSKIKNAHFKPAFEQAIATAKAEIDAITSNAQAPTFENTIEALEFTGQQLDRISSVFFNLNSAETNDEIQAIAQEVSPLLSEFSNDITLNEALFKRVKTVYENKNQLDLTPEQQTLLEKKYKSFARNGANLPEDKKQQLRDIDKQLAKLKLTFGENVLAETNKYTLHITDEKDLSGLPDHAIEAAEQTAEEMGKNGWIFTLQYPSYIPFMTYADNRELRKKLSLAFGAKSFQNDELDNQKNVLEIVKLRHQRAELLGYDTHAHFVLEERMAQSPQKVESFLEELLEKAKPAAKREFDELSAFARKIDEIETLQKWDSAYYTEKLKQERFDLDEEKLKPYFKLENVIDGAFTIAERLFQLKFTEVFDVDKYHEDVKTYRVSDTKGLDVALFYADFHPRPGKRNGAWMTSYKPQYVKEGKNERPHISIVCNFTKPSKTKPSLLIFNEVTTLFHEFGHALHGMLANTRYPSLSGTGVYWDFVELPSQVMENWCYEKEALELFAKHYETGETIPMELIEKIKASATFMEGMQTLRQLSFGLLDMAWHGGGSPHTNKSVKEIEQAVFEGTNFYPDVPENCMSTSFSHIFQGGYSSGYYSYKWAEVLDADAFAYFLEKGIFNIEVAAKFKEHVLSKGGTEHPMVLYKRFRGKEPNPEALLVRAGLVSKD</sequence>
<dbReference type="PANTHER" id="PTHR43660">
    <property type="entry name" value="DIPEPTIDYL CARBOXYPEPTIDASE"/>
    <property type="match status" value="1"/>
</dbReference>
<keyword evidence="2 9" id="KW-0645">Protease</keyword>